<dbReference type="RefSeq" id="WP_025814151.1">
    <property type="nucleotide sequence ID" value="NZ_JGDJ01000190.1"/>
</dbReference>
<name>A0A015Z1P2_BACFG</name>
<comment type="caution">
    <text evidence="1">The sequence shown here is derived from an EMBL/GenBank/DDBJ whole genome shotgun (WGS) entry which is preliminary data.</text>
</comment>
<accession>A0A015Z1P2</accession>
<evidence type="ECO:0000313" key="2">
    <source>
        <dbReference type="Proteomes" id="UP000022082"/>
    </source>
</evidence>
<organism evidence="1 2">
    <name type="scientific">Bacteroides fragilis str. S36L11</name>
    <dbReference type="NCBI Taxonomy" id="1339327"/>
    <lineage>
        <taxon>Bacteria</taxon>
        <taxon>Pseudomonadati</taxon>
        <taxon>Bacteroidota</taxon>
        <taxon>Bacteroidia</taxon>
        <taxon>Bacteroidales</taxon>
        <taxon>Bacteroidaceae</taxon>
        <taxon>Bacteroides</taxon>
    </lineage>
</organism>
<evidence type="ECO:0008006" key="3">
    <source>
        <dbReference type="Google" id="ProtNLM"/>
    </source>
</evidence>
<dbReference type="PATRIC" id="fig|1339327.3.peg.2627"/>
<gene>
    <name evidence="1" type="ORF">M136_1997</name>
</gene>
<protein>
    <recommendedName>
        <fullName evidence="3">Type VI secretion system needle protein Hcp</fullName>
    </recommendedName>
</protein>
<reference evidence="1 2" key="1">
    <citation type="submission" date="2014-02" db="EMBL/GenBank/DDBJ databases">
        <authorList>
            <person name="Sears C."/>
            <person name="Carroll K."/>
            <person name="Sack B.R."/>
            <person name="Qadri F."/>
            <person name="Myers L.L."/>
            <person name="Chung G.-T."/>
            <person name="Escheverria P."/>
            <person name="Fraser C.M."/>
            <person name="Sadzewicz L."/>
            <person name="Shefchek K.A."/>
            <person name="Tallon L."/>
            <person name="Das S.P."/>
            <person name="Daugherty S."/>
            <person name="Mongodin E.F."/>
        </authorList>
    </citation>
    <scope>NUCLEOTIDE SEQUENCE [LARGE SCALE GENOMIC DNA]</scope>
    <source>
        <strain evidence="1 2">S36L11</strain>
    </source>
</reference>
<dbReference type="AlphaFoldDB" id="A0A015Z1P2"/>
<sequence>MFGHKSFLRIGALNDSSILGLYKDSYELESCSYSFSQGIDLNGKPQTEVRGGTIFLTYASLPQEDMLRWMLGSVQYEDGAIVICDDNDEPLEKIIFEQAACVGLEIEYTQTGKSYIHTKITLQARKIKVGGTTLENRWTINK</sequence>
<dbReference type="Proteomes" id="UP000022082">
    <property type="component" value="Unassembled WGS sequence"/>
</dbReference>
<dbReference type="EMBL" id="JGDJ01000190">
    <property type="protein sequence ID" value="EXZ28814.1"/>
    <property type="molecule type" value="Genomic_DNA"/>
</dbReference>
<dbReference type="GO" id="GO:0033104">
    <property type="term" value="C:type VI protein secretion system complex"/>
    <property type="evidence" value="ECO:0007669"/>
    <property type="project" value="InterPro"/>
</dbReference>
<evidence type="ECO:0000313" key="1">
    <source>
        <dbReference type="EMBL" id="EXZ28814.1"/>
    </source>
</evidence>
<proteinExistence type="predicted"/>
<dbReference type="InterPro" id="IPR041408">
    <property type="entry name" value="Hcp_Tssd"/>
</dbReference>
<dbReference type="Pfam" id="PF17642">
    <property type="entry name" value="TssD"/>
    <property type="match status" value="1"/>
</dbReference>